<evidence type="ECO:0000256" key="1">
    <source>
        <dbReference type="ARBA" id="ARBA00022729"/>
    </source>
</evidence>
<dbReference type="AlphaFoldDB" id="A0A857L0A9"/>
<protein>
    <recommendedName>
        <fullName evidence="3">Low molecular weight antigen MTB12-like C-terminal domain-containing protein</fullName>
    </recommendedName>
</protein>
<dbReference type="EMBL" id="CP045810">
    <property type="protein sequence ID" value="QHN39912.1"/>
    <property type="molecule type" value="Genomic_DNA"/>
</dbReference>
<evidence type="ECO:0000259" key="3">
    <source>
        <dbReference type="Pfam" id="PF26580"/>
    </source>
</evidence>
<name>A0A857L0A9_9ACTN</name>
<comment type="similarity">
    <text evidence="2">Belongs to the MTB12 family.</text>
</comment>
<organism evidence="4">
    <name type="scientific">Gordonia amarae</name>
    <dbReference type="NCBI Taxonomy" id="36821"/>
    <lineage>
        <taxon>Bacteria</taxon>
        <taxon>Bacillati</taxon>
        <taxon>Actinomycetota</taxon>
        <taxon>Actinomycetes</taxon>
        <taxon>Mycobacteriales</taxon>
        <taxon>Gordoniaceae</taxon>
        <taxon>Gordonia</taxon>
    </lineage>
</organism>
<gene>
    <name evidence="4" type="ORF">GII30_12740</name>
</gene>
<accession>A0A857L0A9</accession>
<keyword evidence="1" id="KW-0732">Signal</keyword>
<reference evidence="4" key="1">
    <citation type="journal article" date="2021" name="Nat. Microbiol.">
        <title>Cocultivation of an ultrasmall environmental parasitic bacterium with lytic ability against bacteria associated with wastewater foams.</title>
        <authorList>
            <person name="Batinovic S."/>
            <person name="Rose J.J.A."/>
            <person name="Ratcliffe J."/>
            <person name="Seviour R.J."/>
            <person name="Petrovski S."/>
        </authorList>
    </citation>
    <scope>NUCLEOTIDE SEQUENCE</scope>
    <source>
        <strain evidence="4">CON44</strain>
    </source>
</reference>
<evidence type="ECO:0000256" key="2">
    <source>
        <dbReference type="ARBA" id="ARBA00093774"/>
    </source>
</evidence>
<evidence type="ECO:0000313" key="4">
    <source>
        <dbReference type="EMBL" id="QHN39912.1"/>
    </source>
</evidence>
<feature type="domain" description="Low molecular weight antigen MTB12-like C-terminal" evidence="3">
    <location>
        <begin position="45"/>
        <end position="152"/>
    </location>
</feature>
<proteinExistence type="inferred from homology"/>
<dbReference type="InterPro" id="IPR058644">
    <property type="entry name" value="Mtb12-like_C"/>
</dbReference>
<sequence length="162" mass="17864">MRHVLRAVTVGLFAVLMSAGLVSPASADVSIRNGKVPDLYVRSATPSVAQVERQYAAMWNPNLPIGPKYEVSLNGGNPTVQKNLRQAMSMSRTYDYFSIQGRVLGKPTINGNRMTIRGTGVMAGFPAQSFTYYYVRQNGLWKFDWKANCKASGCQGVTNWGY</sequence>
<dbReference type="Pfam" id="PF26580">
    <property type="entry name" value="Mtb12_C"/>
    <property type="match status" value="1"/>
</dbReference>
<dbReference type="RefSeq" id="WP_005181322.1">
    <property type="nucleotide sequence ID" value="NZ_CP045804.1"/>
</dbReference>